<feature type="region of interest" description="Disordered" evidence="1">
    <location>
        <begin position="225"/>
        <end position="246"/>
    </location>
</feature>
<evidence type="ECO:0000256" key="2">
    <source>
        <dbReference type="SAM" id="SignalP"/>
    </source>
</evidence>
<dbReference type="PROSITE" id="PS51257">
    <property type="entry name" value="PROKAR_LIPOPROTEIN"/>
    <property type="match status" value="1"/>
</dbReference>
<feature type="region of interest" description="Disordered" evidence="1">
    <location>
        <begin position="25"/>
        <end position="63"/>
    </location>
</feature>
<accession>A0A0H4WU56</accession>
<dbReference type="AlphaFoldDB" id="A0A0H4WU56"/>
<name>A0A0H4WU56_9BACT</name>
<gene>
    <name evidence="3" type="ORF">A176_003246</name>
</gene>
<feature type="signal peptide" evidence="2">
    <location>
        <begin position="1"/>
        <end position="23"/>
    </location>
</feature>
<keyword evidence="3" id="KW-0449">Lipoprotein</keyword>
<reference evidence="3 4" key="1">
    <citation type="journal article" date="2016" name="PLoS ONE">
        <title>Complete Genome Sequence and Comparative Genomics of a Novel Myxobacterium Myxococcus hansupus.</title>
        <authorList>
            <person name="Sharma G."/>
            <person name="Narwani T."/>
            <person name="Subramanian S."/>
        </authorList>
    </citation>
    <scope>NUCLEOTIDE SEQUENCE [LARGE SCALE GENOMIC DNA]</scope>
    <source>
        <strain evidence="4">mixupus</strain>
    </source>
</reference>
<protein>
    <submittedName>
        <fullName evidence="3">Putative lipoprotein</fullName>
    </submittedName>
</protein>
<organism evidence="3 4">
    <name type="scientific">Pseudomyxococcus hansupus</name>
    <dbReference type="NCBI Taxonomy" id="1297742"/>
    <lineage>
        <taxon>Bacteria</taxon>
        <taxon>Pseudomonadati</taxon>
        <taxon>Myxococcota</taxon>
        <taxon>Myxococcia</taxon>
        <taxon>Myxococcales</taxon>
        <taxon>Cystobacterineae</taxon>
        <taxon>Myxococcaceae</taxon>
        <taxon>Pseudomyxococcus</taxon>
    </lineage>
</organism>
<dbReference type="PATRIC" id="fig|1297742.4.peg.3275"/>
<keyword evidence="2" id="KW-0732">Signal</keyword>
<dbReference type="KEGG" id="mym:A176_003246"/>
<sequence length="320" mass="34922">MRRPSWMLSTWALLGPLAAGCGASHSHVTWSEDPVPEQQQMSFSSRPPPPPPAPSPTEDPKGFAARYANPSVCEAAARRLQGASRDEAWDGLKACIEHTPFTQLNALLGRAWAQDLSVRPEGAKLIARVVAQRGGSVPGELRYLQEKQIPIFSLASAMDRPDTYKGRYVLLRAQVADQRSEGERPTVWLVEHALSSVQTEEAVGYGERTDSATSYSGDLSGQTLLTGPGQLGGTVNSAQRSSRTTTRRFVENISDETGREALGRLARPDPFLETRRDYVILARFDGIRLTSGGSETDDEAPRIPVLTIVSYHAPQPLVVY</sequence>
<feature type="chain" id="PRO_5005212018" evidence="2">
    <location>
        <begin position="24"/>
        <end position="320"/>
    </location>
</feature>
<dbReference type="EMBL" id="CP012109">
    <property type="protein sequence ID" value="AKQ66334.1"/>
    <property type="molecule type" value="Genomic_DNA"/>
</dbReference>
<dbReference type="STRING" id="1297742.A176_003246"/>
<dbReference type="RefSeq" id="WP_002640104.1">
    <property type="nucleotide sequence ID" value="NZ_CP012109.1"/>
</dbReference>
<proteinExistence type="predicted"/>
<evidence type="ECO:0000256" key="1">
    <source>
        <dbReference type="SAM" id="MobiDB-lite"/>
    </source>
</evidence>
<feature type="compositionally biased region" description="Pro residues" evidence="1">
    <location>
        <begin position="46"/>
        <end position="57"/>
    </location>
</feature>
<dbReference type="Proteomes" id="UP000009026">
    <property type="component" value="Chromosome"/>
</dbReference>
<keyword evidence="4" id="KW-1185">Reference proteome</keyword>
<evidence type="ECO:0000313" key="3">
    <source>
        <dbReference type="EMBL" id="AKQ66334.1"/>
    </source>
</evidence>
<dbReference type="OrthoDB" id="5380443at2"/>
<evidence type="ECO:0000313" key="4">
    <source>
        <dbReference type="Proteomes" id="UP000009026"/>
    </source>
</evidence>